<keyword evidence="3" id="KW-1185">Reference proteome</keyword>
<dbReference type="RefSeq" id="WP_390229707.1">
    <property type="nucleotide sequence ID" value="NZ_JBHSCN010000006.1"/>
</dbReference>
<evidence type="ECO:0000313" key="3">
    <source>
        <dbReference type="Proteomes" id="UP001595900"/>
    </source>
</evidence>
<dbReference type="Proteomes" id="UP001595900">
    <property type="component" value="Unassembled WGS sequence"/>
</dbReference>
<evidence type="ECO:0000313" key="2">
    <source>
        <dbReference type="EMBL" id="MFC4244337.1"/>
    </source>
</evidence>
<proteinExistence type="predicted"/>
<name>A0ABV8Q8K6_9MICO</name>
<dbReference type="InterPro" id="IPR041311">
    <property type="entry name" value="LPD29"/>
</dbReference>
<organism evidence="2 3">
    <name type="scientific">Gryllotalpicola reticulitermitis</name>
    <dbReference type="NCBI Taxonomy" id="1184153"/>
    <lineage>
        <taxon>Bacteria</taxon>
        <taxon>Bacillati</taxon>
        <taxon>Actinomycetota</taxon>
        <taxon>Actinomycetes</taxon>
        <taxon>Micrococcales</taxon>
        <taxon>Microbacteriaceae</taxon>
        <taxon>Gryllotalpicola</taxon>
    </lineage>
</organism>
<accession>A0ABV8Q8K6</accession>
<gene>
    <name evidence="2" type="ORF">ACFOYW_13235</name>
</gene>
<comment type="caution">
    <text evidence="2">The sequence shown here is derived from an EMBL/GenBank/DDBJ whole genome shotgun (WGS) entry which is preliminary data.</text>
</comment>
<dbReference type="Pfam" id="PF18847">
    <property type="entry name" value="LPD29"/>
    <property type="match status" value="1"/>
</dbReference>
<protein>
    <submittedName>
        <fullName evidence="2">LPD29 domain-containing protein</fullName>
    </submittedName>
</protein>
<reference evidence="3" key="1">
    <citation type="journal article" date="2019" name="Int. J. Syst. Evol. Microbiol.">
        <title>The Global Catalogue of Microorganisms (GCM) 10K type strain sequencing project: providing services to taxonomists for standard genome sequencing and annotation.</title>
        <authorList>
            <consortium name="The Broad Institute Genomics Platform"/>
            <consortium name="The Broad Institute Genome Sequencing Center for Infectious Disease"/>
            <person name="Wu L."/>
            <person name="Ma J."/>
        </authorList>
    </citation>
    <scope>NUCLEOTIDE SEQUENCE [LARGE SCALE GENOMIC DNA]</scope>
    <source>
        <strain evidence="3">CGMCC 1.10363</strain>
    </source>
</reference>
<sequence>MGIEDANGHLHDEVGKYAEKAGTRPGGSLGSHSSAPVDAAALDAAAEREAVRLMSSCEGRILQEMLDDVLPVVRLEAQFHDAEVSDGELFSLALKMCLEIDREDFGGRVSAAFDEARREALVEAQQRQAMAERKVVRPTVGETAKMLRAEPKARFPGVKFSVTQSRGTASSWLRVEYTDGPVLSEVRDVAGLFEGRQFNGMTDSYDTLDNRLMATPDGEVAEYRFPTDGVNVQRSFGPAGYLRAQALLNEAGYSDIRICDDDGKPVDHRVDRTVLTRKGDYVMVGSGSGQRRDVEVWGGRNEYMNSSAQLGYGLLHELDLRD</sequence>
<evidence type="ECO:0000259" key="1">
    <source>
        <dbReference type="Pfam" id="PF18847"/>
    </source>
</evidence>
<dbReference type="EMBL" id="JBHSCN010000006">
    <property type="protein sequence ID" value="MFC4244337.1"/>
    <property type="molecule type" value="Genomic_DNA"/>
</dbReference>
<feature type="domain" description="Large polyvalent protein associated" evidence="1">
    <location>
        <begin position="141"/>
        <end position="235"/>
    </location>
</feature>